<keyword evidence="8" id="KW-0966">Cell projection</keyword>
<dbReference type="PROSITE" id="PS51257">
    <property type="entry name" value="PROKAR_LIPOPROTEIN"/>
    <property type="match status" value="1"/>
</dbReference>
<comment type="subunit">
    <text evidence="7">The basal body constitutes a major portion of the flagellar organelle and consists of four rings (L,P,S, and M) mounted on a central rod.</text>
</comment>
<keyword evidence="9" id="KW-1185">Reference proteome</keyword>
<dbReference type="HAMAP" id="MF_00415">
    <property type="entry name" value="FlgH"/>
    <property type="match status" value="1"/>
</dbReference>
<evidence type="ECO:0000256" key="1">
    <source>
        <dbReference type="ARBA" id="ARBA00002591"/>
    </source>
</evidence>
<name>A0A6A7Y4V5_9HYPH</name>
<dbReference type="RefSeq" id="WP_153479992.1">
    <property type="nucleotide sequence ID" value="NZ_VWNA01000001.1"/>
</dbReference>
<dbReference type="GO" id="GO:0009279">
    <property type="term" value="C:cell outer membrane"/>
    <property type="evidence" value="ECO:0007669"/>
    <property type="project" value="UniProtKB-SubCell"/>
</dbReference>
<dbReference type="AlphaFoldDB" id="A0A6A7Y4V5"/>
<dbReference type="GO" id="GO:0071973">
    <property type="term" value="P:bacterial-type flagellum-dependent cell motility"/>
    <property type="evidence" value="ECO:0007669"/>
    <property type="project" value="InterPro"/>
</dbReference>
<keyword evidence="8" id="KW-0969">Cilium</keyword>
<comment type="function">
    <text evidence="1 7">Assembles around the rod to form the L-ring and probably protects the motor/basal body from shearing forces during rotation.</text>
</comment>
<comment type="caution">
    <text evidence="8">The sequence shown here is derived from an EMBL/GenBank/DDBJ whole genome shotgun (WGS) entry which is preliminary data.</text>
</comment>
<dbReference type="EMBL" id="VWNA01000001">
    <property type="protein sequence ID" value="MQT12762.1"/>
    <property type="molecule type" value="Genomic_DNA"/>
</dbReference>
<keyword evidence="5 7" id="KW-0975">Bacterial flagellum</keyword>
<evidence type="ECO:0000256" key="2">
    <source>
        <dbReference type="ARBA" id="ARBA00006929"/>
    </source>
</evidence>
<evidence type="ECO:0000256" key="3">
    <source>
        <dbReference type="ARBA" id="ARBA00022729"/>
    </source>
</evidence>
<keyword evidence="8" id="KW-0282">Flagellum</keyword>
<dbReference type="Proteomes" id="UP000332515">
    <property type="component" value="Unassembled WGS sequence"/>
</dbReference>
<proteinExistence type="inferred from homology"/>
<accession>A0A6A7Y4V5</accession>
<organism evidence="8 9">
    <name type="scientific">Segnochrobactrum spirostomi</name>
    <dbReference type="NCBI Taxonomy" id="2608987"/>
    <lineage>
        <taxon>Bacteria</taxon>
        <taxon>Pseudomonadati</taxon>
        <taxon>Pseudomonadota</taxon>
        <taxon>Alphaproteobacteria</taxon>
        <taxon>Hyphomicrobiales</taxon>
        <taxon>Segnochrobactraceae</taxon>
        <taxon>Segnochrobactrum</taxon>
    </lineage>
</organism>
<reference evidence="8 9" key="1">
    <citation type="submission" date="2019-09" db="EMBL/GenBank/DDBJ databases">
        <title>Segnochrobactrum spirostomi gen. nov., sp. nov., isolated from the ciliate Spirostomum cf. yagiui and description of a novel family, Segnochrobactraceae fam. nov. within the order Rhizobiales of the class Alphaproteobacteria.</title>
        <authorList>
            <person name="Akter S."/>
            <person name="Shazib S.U.A."/>
            <person name="Shin M.K."/>
        </authorList>
    </citation>
    <scope>NUCLEOTIDE SEQUENCE [LARGE SCALE GENOMIC DNA]</scope>
    <source>
        <strain evidence="8 9">Sp-1</strain>
    </source>
</reference>
<evidence type="ECO:0000256" key="5">
    <source>
        <dbReference type="ARBA" id="ARBA00023143"/>
    </source>
</evidence>
<evidence type="ECO:0000256" key="4">
    <source>
        <dbReference type="ARBA" id="ARBA00023136"/>
    </source>
</evidence>
<dbReference type="PANTHER" id="PTHR34933:SF1">
    <property type="entry name" value="FLAGELLAR L-RING PROTEIN"/>
    <property type="match status" value="1"/>
</dbReference>
<dbReference type="PRINTS" id="PR01008">
    <property type="entry name" value="FLGLRINGFLGH"/>
</dbReference>
<dbReference type="PANTHER" id="PTHR34933">
    <property type="entry name" value="FLAGELLAR L-RING PROTEIN"/>
    <property type="match status" value="1"/>
</dbReference>
<gene>
    <name evidence="7" type="primary">flgH</name>
    <name evidence="8" type="ORF">F0357_08880</name>
</gene>
<keyword evidence="7" id="KW-0449">Lipoprotein</keyword>
<comment type="similarity">
    <text evidence="2 7">Belongs to the FlgH family.</text>
</comment>
<dbReference type="InterPro" id="IPR000527">
    <property type="entry name" value="Flag_Lring"/>
</dbReference>
<protein>
    <recommendedName>
        <fullName evidence="7">Flagellar L-ring protein</fullName>
    </recommendedName>
    <alternativeName>
        <fullName evidence="7">Basal body L-ring protein</fullName>
    </alternativeName>
</protein>
<keyword evidence="6 7" id="KW-0998">Cell outer membrane</keyword>
<keyword evidence="3 7" id="KW-0732">Signal</keyword>
<dbReference type="Pfam" id="PF02107">
    <property type="entry name" value="FlgH"/>
    <property type="match status" value="1"/>
</dbReference>
<keyword evidence="4 7" id="KW-0472">Membrane</keyword>
<dbReference type="GO" id="GO:0009427">
    <property type="term" value="C:bacterial-type flagellum basal body, distal rod, L ring"/>
    <property type="evidence" value="ECO:0007669"/>
    <property type="project" value="InterPro"/>
</dbReference>
<evidence type="ECO:0000313" key="8">
    <source>
        <dbReference type="EMBL" id="MQT12762.1"/>
    </source>
</evidence>
<sequence>MRHYVMAAVLLALAGCQSTKEDSLTQTDPPLSPVGYGLKPQRESLPMSFANPVGHSPHSTYGRNSQQLFADLRASNVGDTVTVNIALNNNAQFDNTSDRLRESTGQLGGSATIAGGGFGIDDFSLLTGNALVGEATKAKSKGAGSIDRSEKLNLQVATTVTEVLPNGNLVVSGSQEIRVNYEVRVLTLAGIIRPLDILSNNTISYEKVAEARISYGGRGRISDQQLKQKGWMEPVYNAIIPY</sequence>
<evidence type="ECO:0000256" key="6">
    <source>
        <dbReference type="ARBA" id="ARBA00023237"/>
    </source>
</evidence>
<evidence type="ECO:0000313" key="9">
    <source>
        <dbReference type="Proteomes" id="UP000332515"/>
    </source>
</evidence>
<evidence type="ECO:0000256" key="7">
    <source>
        <dbReference type="HAMAP-Rule" id="MF_00415"/>
    </source>
</evidence>
<dbReference type="GO" id="GO:0003774">
    <property type="term" value="F:cytoskeletal motor activity"/>
    <property type="evidence" value="ECO:0007669"/>
    <property type="project" value="InterPro"/>
</dbReference>
<comment type="subcellular location">
    <subcellularLocation>
        <location evidence="7">Cell outer membrane</location>
        <topology evidence="7">Lipid-anchor</topology>
    </subcellularLocation>
    <subcellularLocation>
        <location evidence="7">Bacterial flagellum basal body</location>
    </subcellularLocation>
</comment>